<dbReference type="GO" id="GO:0010181">
    <property type="term" value="F:FMN binding"/>
    <property type="evidence" value="ECO:0007669"/>
    <property type="project" value="InterPro"/>
</dbReference>
<dbReference type="OrthoDB" id="9792858at2"/>
<feature type="region of interest" description="Disordered" evidence="2">
    <location>
        <begin position="81"/>
        <end position="100"/>
    </location>
</feature>
<dbReference type="GO" id="GO:0042602">
    <property type="term" value="F:riboflavin reductase (NADPH) activity"/>
    <property type="evidence" value="ECO:0007669"/>
    <property type="project" value="TreeGrafter"/>
</dbReference>
<evidence type="ECO:0000313" key="5">
    <source>
        <dbReference type="Proteomes" id="UP000419138"/>
    </source>
</evidence>
<organism evidence="4 5">
    <name type="scientific">Streptomyces jumonjinensis</name>
    <dbReference type="NCBI Taxonomy" id="1945"/>
    <lineage>
        <taxon>Bacteria</taxon>
        <taxon>Bacillati</taxon>
        <taxon>Actinomycetota</taxon>
        <taxon>Actinomycetes</taxon>
        <taxon>Kitasatosporales</taxon>
        <taxon>Streptomycetaceae</taxon>
        <taxon>Streptomyces</taxon>
    </lineage>
</organism>
<dbReference type="PANTHER" id="PTHR30466:SF1">
    <property type="entry name" value="FMN REDUCTASE (NADH) RUTF"/>
    <property type="match status" value="1"/>
</dbReference>
<sequence>MRHWATGVAVITTESPQGPHGMTVNSLLSVSLDPPTLLISLKRGSRTGGVIERTGRFTVNVLTAGQRALADRFTRRRVPGEGEFEGVRHRPSPDGGGPELDGSAVVLTCRMTQRMEVADHTLIVARATGVRVPPADGPRGPLLYAGRRYRSLAEPGAGPGPGAGLGPGLGPGSGLGLGPGLGPGSGPGETPEPSGPPPREG</sequence>
<name>A0A646KR99_STRJU</name>
<proteinExistence type="predicted"/>
<dbReference type="InterPro" id="IPR002563">
    <property type="entry name" value="Flavin_Rdtase-like_dom"/>
</dbReference>
<dbReference type="SMART" id="SM00903">
    <property type="entry name" value="Flavin_Reduct"/>
    <property type="match status" value="1"/>
</dbReference>
<feature type="compositionally biased region" description="Gly residues" evidence="2">
    <location>
        <begin position="157"/>
        <end position="187"/>
    </location>
</feature>
<comment type="caution">
    <text evidence="4">The sequence shown here is derived from an EMBL/GenBank/DDBJ whole genome shotgun (WGS) entry which is preliminary data.</text>
</comment>
<dbReference type="InterPro" id="IPR012349">
    <property type="entry name" value="Split_barrel_FMN-bd"/>
</dbReference>
<dbReference type="Pfam" id="PF01613">
    <property type="entry name" value="Flavin_Reduct"/>
    <property type="match status" value="1"/>
</dbReference>
<dbReference type="SUPFAM" id="SSF50475">
    <property type="entry name" value="FMN-binding split barrel"/>
    <property type="match status" value="1"/>
</dbReference>
<dbReference type="InterPro" id="IPR050268">
    <property type="entry name" value="NADH-dep_flavin_reductase"/>
</dbReference>
<keyword evidence="5" id="KW-1185">Reference proteome</keyword>
<keyword evidence="1" id="KW-0560">Oxidoreductase</keyword>
<accession>A0A646KR99</accession>
<dbReference type="Gene3D" id="2.30.110.10">
    <property type="entry name" value="Electron Transport, Fmn-binding Protein, Chain A"/>
    <property type="match status" value="1"/>
</dbReference>
<feature type="domain" description="Flavin reductase like" evidence="3">
    <location>
        <begin position="1"/>
        <end position="151"/>
    </location>
</feature>
<dbReference type="AlphaFoldDB" id="A0A646KR99"/>
<gene>
    <name evidence="4" type="ORF">FF041_26170</name>
</gene>
<reference evidence="4 5" key="1">
    <citation type="submission" date="2019-05" db="EMBL/GenBank/DDBJ databases">
        <title>Comparative genomics and metabolomics analyses of clavulanic acid producing Streptomyces species provides insight into specialized metabolism and evolution of beta-lactam biosynthetic gene clusters.</title>
        <authorList>
            <person name="Moore M.A."/>
            <person name="Cruz-Morales P."/>
            <person name="Barona Gomez F."/>
            <person name="Kapil T."/>
        </authorList>
    </citation>
    <scope>NUCLEOTIDE SEQUENCE [LARGE SCALE GENOMIC DNA]</scope>
    <source>
        <strain evidence="4 5">NRRL 5741</strain>
    </source>
</reference>
<dbReference type="EMBL" id="VCLA01000170">
    <property type="protein sequence ID" value="MQT03536.1"/>
    <property type="molecule type" value="Genomic_DNA"/>
</dbReference>
<evidence type="ECO:0000256" key="2">
    <source>
        <dbReference type="SAM" id="MobiDB-lite"/>
    </source>
</evidence>
<evidence type="ECO:0000256" key="1">
    <source>
        <dbReference type="ARBA" id="ARBA00023002"/>
    </source>
</evidence>
<feature type="region of interest" description="Disordered" evidence="2">
    <location>
        <begin position="153"/>
        <end position="201"/>
    </location>
</feature>
<protein>
    <submittedName>
        <fullName evidence="4">Flavin reductase family protein</fullName>
    </submittedName>
</protein>
<evidence type="ECO:0000313" key="4">
    <source>
        <dbReference type="EMBL" id="MQT03536.1"/>
    </source>
</evidence>
<dbReference type="Proteomes" id="UP000419138">
    <property type="component" value="Unassembled WGS sequence"/>
</dbReference>
<evidence type="ECO:0000259" key="3">
    <source>
        <dbReference type="SMART" id="SM00903"/>
    </source>
</evidence>
<dbReference type="PANTHER" id="PTHR30466">
    <property type="entry name" value="FLAVIN REDUCTASE"/>
    <property type="match status" value="1"/>
</dbReference>